<keyword evidence="2" id="KW-1185">Reference proteome</keyword>
<accession>A0A916X916</accession>
<evidence type="ECO:0000313" key="2">
    <source>
        <dbReference type="Proteomes" id="UP000641514"/>
    </source>
</evidence>
<dbReference type="Proteomes" id="UP000641514">
    <property type="component" value="Unassembled WGS sequence"/>
</dbReference>
<proteinExistence type="predicted"/>
<name>A0A916X916_9ACTN</name>
<dbReference type="InterPro" id="IPR009057">
    <property type="entry name" value="Homeodomain-like_sf"/>
</dbReference>
<dbReference type="EMBL" id="BMJH01000001">
    <property type="protein sequence ID" value="GGC56043.1"/>
    <property type="molecule type" value="Genomic_DNA"/>
</dbReference>
<gene>
    <name evidence="1" type="ORF">GCM10011410_05550</name>
</gene>
<dbReference type="SUPFAM" id="SSF46689">
    <property type="entry name" value="Homeodomain-like"/>
    <property type="match status" value="1"/>
</dbReference>
<evidence type="ECO:0008006" key="3">
    <source>
        <dbReference type="Google" id="ProtNLM"/>
    </source>
</evidence>
<sequence length="170" mass="18708">MTIGAIADRMSVTRPVVYKCFADRVELIEELLQRESALVHDGLVAALHQAQGPDPEAAFITGYTAMLRFIESRPGAWRLLFSADPDPAVAANFAAAKQAVAHHSSRWIRPALESWWGKTDLDTKLPALIELFMASGEAAARTILDPESHWTPDALGEFYGRIMCQAFRAA</sequence>
<evidence type="ECO:0000313" key="1">
    <source>
        <dbReference type="EMBL" id="GGC56043.1"/>
    </source>
</evidence>
<protein>
    <recommendedName>
        <fullName evidence="3">TetR family transcriptional regulator</fullName>
    </recommendedName>
</protein>
<comment type="caution">
    <text evidence="1">The sequence shown here is derived from an EMBL/GenBank/DDBJ whole genome shotgun (WGS) entry which is preliminary data.</text>
</comment>
<organism evidence="1 2">
    <name type="scientific">Hoyosella rhizosphaerae</name>
    <dbReference type="NCBI Taxonomy" id="1755582"/>
    <lineage>
        <taxon>Bacteria</taxon>
        <taxon>Bacillati</taxon>
        <taxon>Actinomycetota</taxon>
        <taxon>Actinomycetes</taxon>
        <taxon>Mycobacteriales</taxon>
        <taxon>Hoyosellaceae</taxon>
        <taxon>Hoyosella</taxon>
    </lineage>
</organism>
<reference evidence="1" key="1">
    <citation type="journal article" date="2014" name="Int. J. Syst. Evol. Microbiol.">
        <title>Complete genome sequence of Corynebacterium casei LMG S-19264T (=DSM 44701T), isolated from a smear-ripened cheese.</title>
        <authorList>
            <consortium name="US DOE Joint Genome Institute (JGI-PGF)"/>
            <person name="Walter F."/>
            <person name="Albersmeier A."/>
            <person name="Kalinowski J."/>
            <person name="Ruckert C."/>
        </authorList>
    </citation>
    <scope>NUCLEOTIDE SEQUENCE</scope>
    <source>
        <strain evidence="1">CGMCC 1.15478</strain>
    </source>
</reference>
<dbReference type="AlphaFoldDB" id="A0A916X916"/>
<dbReference type="Gene3D" id="1.10.357.10">
    <property type="entry name" value="Tetracycline Repressor, domain 2"/>
    <property type="match status" value="1"/>
</dbReference>
<reference evidence="1" key="2">
    <citation type="submission" date="2020-09" db="EMBL/GenBank/DDBJ databases">
        <authorList>
            <person name="Sun Q."/>
            <person name="Zhou Y."/>
        </authorList>
    </citation>
    <scope>NUCLEOTIDE SEQUENCE</scope>
    <source>
        <strain evidence="1">CGMCC 1.15478</strain>
    </source>
</reference>